<dbReference type="OrthoDB" id="9801799at2"/>
<organism evidence="3 4">
    <name type="scientific">Herbaspirillum seropedicae (strain SmR1)</name>
    <dbReference type="NCBI Taxonomy" id="757424"/>
    <lineage>
        <taxon>Bacteria</taxon>
        <taxon>Pseudomonadati</taxon>
        <taxon>Pseudomonadota</taxon>
        <taxon>Betaproteobacteria</taxon>
        <taxon>Burkholderiales</taxon>
        <taxon>Oxalobacteraceae</taxon>
        <taxon>Herbaspirillum</taxon>
    </lineage>
</organism>
<dbReference type="GO" id="GO:0030288">
    <property type="term" value="C:outer membrane-bounded periplasmic space"/>
    <property type="evidence" value="ECO:0007669"/>
    <property type="project" value="UniProtKB-ARBA"/>
</dbReference>
<dbReference type="GO" id="GO:0015833">
    <property type="term" value="P:peptide transport"/>
    <property type="evidence" value="ECO:0007669"/>
    <property type="project" value="TreeGrafter"/>
</dbReference>
<dbReference type="EMBL" id="CP002039">
    <property type="protein sequence ID" value="ADJ63044.1"/>
    <property type="molecule type" value="Genomic_DNA"/>
</dbReference>
<keyword evidence="1" id="KW-0732">Signal</keyword>
<dbReference type="KEGG" id="hse:Hsero_1529"/>
<dbReference type="PIRSF" id="PIRSF002741">
    <property type="entry name" value="MppA"/>
    <property type="match status" value="1"/>
</dbReference>
<dbReference type="Gene3D" id="3.10.105.10">
    <property type="entry name" value="Dipeptide-binding Protein, Domain 3"/>
    <property type="match status" value="1"/>
</dbReference>
<dbReference type="GO" id="GO:1904680">
    <property type="term" value="F:peptide transmembrane transporter activity"/>
    <property type="evidence" value="ECO:0007669"/>
    <property type="project" value="TreeGrafter"/>
</dbReference>
<dbReference type="SUPFAM" id="SSF53850">
    <property type="entry name" value="Periplasmic binding protein-like II"/>
    <property type="match status" value="1"/>
</dbReference>
<dbReference type="Pfam" id="PF00496">
    <property type="entry name" value="SBP_bac_5"/>
    <property type="match status" value="1"/>
</dbReference>
<dbReference type="PANTHER" id="PTHR30290">
    <property type="entry name" value="PERIPLASMIC BINDING COMPONENT OF ABC TRANSPORTER"/>
    <property type="match status" value="1"/>
</dbReference>
<gene>
    <name evidence="3" type="ordered locus">Hsero_1529</name>
</gene>
<evidence type="ECO:0000259" key="2">
    <source>
        <dbReference type="Pfam" id="PF00496"/>
    </source>
</evidence>
<dbReference type="GO" id="GO:0043190">
    <property type="term" value="C:ATP-binding cassette (ABC) transporter complex"/>
    <property type="evidence" value="ECO:0007669"/>
    <property type="project" value="InterPro"/>
</dbReference>
<feature type="chain" id="PRO_5003115357" evidence="1">
    <location>
        <begin position="33"/>
        <end position="542"/>
    </location>
</feature>
<feature type="domain" description="Solute-binding protein family 5" evidence="2">
    <location>
        <begin position="93"/>
        <end position="458"/>
    </location>
</feature>
<reference evidence="3 4" key="1">
    <citation type="submission" date="2010-04" db="EMBL/GenBank/DDBJ databases">
        <title>The genome of Herbaspirillum seropedicae SmR1, an endophytic, nitrogen-fixing, plant-growth promoting beta-Proteobacteria.</title>
        <authorList>
            <person name="Pedrosa F.O."/>
            <person name="Monteiro R.A."/>
            <person name="Wassem R."/>
            <person name="Cruz L.M."/>
            <person name="Ayub R.A."/>
            <person name="Colauto N.B."/>
            <person name="Fernandez M.A."/>
            <person name="Fungaro M.H.P."/>
            <person name="Grisard E.C."/>
            <person name="Hungria M."/>
            <person name="Madeira H.M.F."/>
            <person name="Nodari R.O."/>
            <person name="Osaku C.A."/>
            <person name="Petzl-Erler M.L."/>
            <person name="Terenzi H."/>
            <person name="Vieira L.G.E."/>
            <person name="Almeida M.I.M."/>
            <person name="Alves L.R."/>
            <person name="Arantes O.M.N."/>
            <person name="Balsanelli E."/>
            <person name="Barcellos F.G."/>
            <person name="Baura V.A."/>
            <person name="Binde D.R."/>
            <person name="Campo R.J."/>
            <person name="Chubatsu L.S."/>
            <person name="Chueire L.M.O."/>
            <person name="Ciferri R.R."/>
            <person name="Correa L.C."/>
            <person name="da Conceicao Silva J.L."/>
            <person name="Dabul A.N.G."/>
            <person name="Dambros B.P."/>
            <person name="Faoro H."/>
            <person name="Favetti A."/>
            <person name="Friedermann G."/>
            <person name="Furlaneto M.C."/>
            <person name="Gasques L.S."/>
            <person name="Gimenes C.C.T."/>
            <person name="Gioppo N.M.R."/>
            <person name="Glienke-Blanco C."/>
            <person name="Godoy L.P."/>
            <person name="Guerra M.P."/>
            <person name="Karp S."/>
            <person name="Kava-Cordeiro V."/>
            <person name="Margarido V.P."/>
            <person name="Mathioni S.M."/>
            <person name="Menck-Soares M.A."/>
            <person name="Murace N.K."/>
            <person name="Nicolas M.F."/>
            <person name="Oliveira C.E.C."/>
            <person name="Pagnan N.A.B."/>
            <person name="Pamphile J.A."/>
            <person name="Patussi E.V."/>
            <person name="Pereira L.F.P."/>
            <person name="Pereira-Ferrari L."/>
            <person name="Pinto F.G.S."/>
            <person name="Precoma C."/>
            <person name="Prioli A.J."/>
            <person name="Prioli S.M.A.P."/>
            <person name="Raittz R.T."/>
            <person name="Ramos H.J.O."/>
            <person name="Ribeiro E.M.S.F."/>
            <person name="Rigo L.U."/>
            <person name="Rocha C.L.M.S.C."/>
            <person name="Rocha S.N."/>
            <person name="Santos K."/>
            <person name="Satori D."/>
            <person name="Silva A.G."/>
            <person name="Simao R.C.G."/>
            <person name="Soares M.A.M."/>
            <person name="Souza E.M."/>
            <person name="Steffens M.B.R."/>
            <person name="Steindel M."/>
            <person name="Tadra-Sfeir M.Z."/>
            <person name="Takahashi E.K."/>
            <person name="Torres R.A."/>
            <person name="Valle J.S."/>
            <person name="Vernal J.I."/>
            <person name="Vilas-Boas L.A."/>
            <person name="Watanabe M.A.E."/>
            <person name="Weiss V.A."/>
            <person name="Yates M.A."/>
            <person name="Souza E.M."/>
        </authorList>
    </citation>
    <scope>NUCLEOTIDE SEQUENCE [LARGE SCALE GENOMIC DNA]</scope>
    <source>
        <strain evidence="3 4">SmR1</strain>
    </source>
</reference>
<dbReference type="HOGENOM" id="CLU_017028_7_5_4"/>
<protein>
    <submittedName>
        <fullName evidence="3">ABC-type dipeptide transport system, periplasmic component protein</fullName>
    </submittedName>
</protein>
<accession>D8IPZ8</accession>
<dbReference type="InterPro" id="IPR030678">
    <property type="entry name" value="Peptide/Ni-bd"/>
</dbReference>
<dbReference type="InterPro" id="IPR000914">
    <property type="entry name" value="SBP_5_dom"/>
</dbReference>
<sequence>MVLASQPPSRKRRDLLLFTPLAATLSASPWHAALAHGDEAGHAHGDIAHAGKDMLTVVGPWELTGLDPTRSGYMFARMEVLETLLEVDDAGQLQPSVASAWSVSADGLQWRFVLRSGLRYHDGSALTPASILACLQRAQARPGVLRLADIAALRVEGQTLVVVLRRPFGPLPYLLTHYTTQILAPASFDAQGNVVAIIGSGPFRIRSIALPQQFEVERVAGSVSGSGAGSDVGKVVQRARYISVSRAETRTLLVQSGQADLAFSLDPPSIRALQDSPRASLLSAMLPRTTLLKLNAGHPLLADVRVRRAISLCIEREGIARALLRDPDLGATQLFPPSLARWHDAALAPLRTNLQQARSLLDQAGWRPGSDGVRRRDGQRMALNLTTFVDRPELPLIATALQEEMRQIGMAVRVVIGNSSDIPAGHRSGQLQMALAARNYGNLPDPVASLLQDFGPQGGDWGAMGWDNQEVPALLARLAATPADAAAKGNAERARIVALLQEQLPVIPVVWYRQTCAVSRRVRGASIDPFERSYRISSLQWT</sequence>
<dbReference type="eggNOG" id="COG0747">
    <property type="taxonomic scope" value="Bacteria"/>
</dbReference>
<proteinExistence type="predicted"/>
<evidence type="ECO:0000313" key="3">
    <source>
        <dbReference type="EMBL" id="ADJ63044.1"/>
    </source>
</evidence>
<evidence type="ECO:0000256" key="1">
    <source>
        <dbReference type="SAM" id="SignalP"/>
    </source>
</evidence>
<evidence type="ECO:0000313" key="4">
    <source>
        <dbReference type="Proteomes" id="UP000000329"/>
    </source>
</evidence>
<keyword evidence="4" id="KW-1185">Reference proteome</keyword>
<dbReference type="PANTHER" id="PTHR30290:SF83">
    <property type="entry name" value="ABC TRANSPORTER SUBSTRATE-BINDING PROTEIN"/>
    <property type="match status" value="1"/>
</dbReference>
<dbReference type="STRING" id="757424.Hsero_1529"/>
<name>D8IPZ8_HERSS</name>
<dbReference type="Gene3D" id="3.40.190.10">
    <property type="entry name" value="Periplasmic binding protein-like II"/>
    <property type="match status" value="1"/>
</dbReference>
<dbReference type="Proteomes" id="UP000000329">
    <property type="component" value="Chromosome"/>
</dbReference>
<dbReference type="InterPro" id="IPR039424">
    <property type="entry name" value="SBP_5"/>
</dbReference>
<dbReference type="GeneID" id="29392735"/>
<dbReference type="RefSeq" id="WP_013233545.1">
    <property type="nucleotide sequence ID" value="NC_014323.1"/>
</dbReference>
<dbReference type="AlphaFoldDB" id="D8IPZ8"/>
<dbReference type="CDD" id="cd08490">
    <property type="entry name" value="PBP2_NikA_DppA_OppA_like_3"/>
    <property type="match status" value="1"/>
</dbReference>
<feature type="signal peptide" evidence="1">
    <location>
        <begin position="1"/>
        <end position="32"/>
    </location>
</feature>